<dbReference type="EMBL" id="JAVDRL010000009">
    <property type="protein sequence ID" value="MDR6532560.1"/>
    <property type="molecule type" value="Genomic_DNA"/>
</dbReference>
<protein>
    <submittedName>
        <fullName evidence="1">Uncharacterized protein</fullName>
    </submittedName>
</protein>
<dbReference type="Proteomes" id="UP001262754">
    <property type="component" value="Unassembled WGS sequence"/>
</dbReference>
<name>A0ABU1N392_9CAUL</name>
<proteinExistence type="predicted"/>
<reference evidence="1 2" key="1">
    <citation type="submission" date="2023-07" db="EMBL/GenBank/DDBJ databases">
        <title>Sorghum-associated microbial communities from plants grown in Nebraska, USA.</title>
        <authorList>
            <person name="Schachtman D."/>
        </authorList>
    </citation>
    <scope>NUCLEOTIDE SEQUENCE [LARGE SCALE GENOMIC DNA]</scope>
    <source>
        <strain evidence="1 2">DS2154</strain>
    </source>
</reference>
<gene>
    <name evidence="1" type="ORF">J2800_003318</name>
</gene>
<comment type="caution">
    <text evidence="1">The sequence shown here is derived from an EMBL/GenBank/DDBJ whole genome shotgun (WGS) entry which is preliminary data.</text>
</comment>
<evidence type="ECO:0000313" key="1">
    <source>
        <dbReference type="EMBL" id="MDR6532560.1"/>
    </source>
</evidence>
<organism evidence="1 2">
    <name type="scientific">Caulobacter rhizosphaerae</name>
    <dbReference type="NCBI Taxonomy" id="2010972"/>
    <lineage>
        <taxon>Bacteria</taxon>
        <taxon>Pseudomonadati</taxon>
        <taxon>Pseudomonadota</taxon>
        <taxon>Alphaproteobacteria</taxon>
        <taxon>Caulobacterales</taxon>
        <taxon>Caulobacteraceae</taxon>
        <taxon>Caulobacter</taxon>
    </lineage>
</organism>
<keyword evidence="2" id="KW-1185">Reference proteome</keyword>
<evidence type="ECO:0000313" key="2">
    <source>
        <dbReference type="Proteomes" id="UP001262754"/>
    </source>
</evidence>
<sequence length="171" mass="18597">MIVLASASCGSAGAAGVKPGPVVSWGKPDVSFDDYRKDSIACGERGATTSMKGRGEFDAVVLGLDRQDTDIDIGRSLPPSLTREDPTQKLARDYALNGLKSRPEPKVKALQRFLVDHVEACLSERGYVRFALTPAQAAELGGYRKGSQARFRYLHALASREAVIQQQRYEP</sequence>
<dbReference type="RefSeq" id="WP_188916139.1">
    <property type="nucleotide sequence ID" value="NZ_BMLD01000001.1"/>
</dbReference>
<accession>A0ABU1N392</accession>